<dbReference type="RefSeq" id="WP_181838359.1">
    <property type="nucleotide sequence ID" value="NZ_JACERK010000017.1"/>
</dbReference>
<dbReference type="EMBL" id="JACERK010000017">
    <property type="protein sequence ID" value="MBA5234786.1"/>
    <property type="molecule type" value="Genomic_DNA"/>
</dbReference>
<dbReference type="Proteomes" id="UP000530038">
    <property type="component" value="Unassembled WGS sequence"/>
</dbReference>
<name>A0ABR5ZJM8_9GAMM</name>
<keyword evidence="2" id="KW-1185">Reference proteome</keyword>
<protein>
    <recommendedName>
        <fullName evidence="3">Antiterminator</fullName>
    </recommendedName>
</protein>
<dbReference type="Pfam" id="PF06323">
    <property type="entry name" value="Phage_antiter_Q"/>
    <property type="match status" value="1"/>
</dbReference>
<accession>A0ABR5ZJM8</accession>
<dbReference type="InterPro" id="IPR010455">
    <property type="entry name" value="Phage_82_GpQ"/>
</dbReference>
<evidence type="ECO:0008006" key="3">
    <source>
        <dbReference type="Google" id="ProtNLM"/>
    </source>
</evidence>
<comment type="caution">
    <text evidence="1">The sequence shown here is derived from an EMBL/GenBank/DDBJ whole genome shotgun (WGS) entry which is preliminary data.</text>
</comment>
<reference evidence="1 2" key="1">
    <citation type="submission" date="2020-07" db="EMBL/GenBank/DDBJ databases">
        <title>Characterization of Pectobacterium aroidearum strains causing soft rot on Amorphophallus konjac.</title>
        <authorList>
            <person name="Xie H."/>
        </authorList>
    </citation>
    <scope>NUCLEOTIDE SEQUENCE [LARGE SCALE GENOMIC DNA]</scope>
    <source>
        <strain evidence="1 2">MY10</strain>
    </source>
</reference>
<gene>
    <name evidence="1" type="ORF">H2Y56_22145</name>
</gene>
<proteinExistence type="predicted"/>
<sequence>MLQLEYVRNQLSSAMLGITIDLDEKAESRIFADKRNASVYVKPHREISIDGRVIRVEATPVHCSETRAYKGSRVLINNIEYTLAAWRRIVSRLPPSYSAWVQYCYGDSTAWECQLILSQHVWAAFLIQNKAAGSARMSKKVAKSMQQLTWLAIQDAKRLINTRVSSYTSADLARLTGVAADNWTHNYQLRWNVLKQIVVGLDREALIHAEHEHRTERSRHRDAALLV</sequence>
<organism evidence="1 2">
    <name type="scientific">Pectobacterium aroidearum</name>
    <dbReference type="NCBI Taxonomy" id="1201031"/>
    <lineage>
        <taxon>Bacteria</taxon>
        <taxon>Pseudomonadati</taxon>
        <taxon>Pseudomonadota</taxon>
        <taxon>Gammaproteobacteria</taxon>
        <taxon>Enterobacterales</taxon>
        <taxon>Pectobacteriaceae</taxon>
        <taxon>Pectobacterium</taxon>
    </lineage>
</organism>
<evidence type="ECO:0000313" key="1">
    <source>
        <dbReference type="EMBL" id="MBA5234786.1"/>
    </source>
</evidence>
<evidence type="ECO:0000313" key="2">
    <source>
        <dbReference type="Proteomes" id="UP000530038"/>
    </source>
</evidence>